<comment type="caution">
    <text evidence="2">The sequence shown here is derived from an EMBL/GenBank/DDBJ whole genome shotgun (WGS) entry which is preliminary data.</text>
</comment>
<dbReference type="CDD" id="cd01788">
    <property type="entry name" value="Ubl_ElonginB"/>
    <property type="match status" value="1"/>
</dbReference>
<reference evidence="2 3" key="1">
    <citation type="submission" date="2023-05" db="EMBL/GenBank/DDBJ databases">
        <title>B98-5 Cell Line De Novo Hybrid Assembly: An Optical Mapping Approach.</title>
        <authorList>
            <person name="Kananen K."/>
            <person name="Auerbach J.A."/>
            <person name="Kautto E."/>
            <person name="Blachly J.S."/>
        </authorList>
    </citation>
    <scope>NUCLEOTIDE SEQUENCE [LARGE SCALE GENOMIC DNA]</scope>
    <source>
        <strain evidence="2">B95-8</strain>
        <tissue evidence="2">Cell line</tissue>
    </source>
</reference>
<dbReference type="Pfam" id="PF13086">
    <property type="entry name" value="AAA_11"/>
    <property type="match status" value="1"/>
</dbReference>
<dbReference type="PROSITE" id="PS50053">
    <property type="entry name" value="UBIQUITIN_2"/>
    <property type="match status" value="1"/>
</dbReference>
<feature type="non-terminal residue" evidence="2">
    <location>
        <position position="352"/>
    </location>
</feature>
<evidence type="ECO:0000313" key="3">
    <source>
        <dbReference type="Proteomes" id="UP001266305"/>
    </source>
</evidence>
<dbReference type="InterPro" id="IPR029071">
    <property type="entry name" value="Ubiquitin-like_domsf"/>
</dbReference>
<gene>
    <name evidence="2" type="ORF">P7K49_001890</name>
</gene>
<proteinExistence type="predicted"/>
<organism evidence="2 3">
    <name type="scientific">Saguinus oedipus</name>
    <name type="common">Cotton-top tamarin</name>
    <name type="synonym">Oedipomidas oedipus</name>
    <dbReference type="NCBI Taxonomy" id="9490"/>
    <lineage>
        <taxon>Eukaryota</taxon>
        <taxon>Metazoa</taxon>
        <taxon>Chordata</taxon>
        <taxon>Craniata</taxon>
        <taxon>Vertebrata</taxon>
        <taxon>Euteleostomi</taxon>
        <taxon>Mammalia</taxon>
        <taxon>Eutheria</taxon>
        <taxon>Euarchontoglires</taxon>
        <taxon>Primates</taxon>
        <taxon>Haplorrhini</taxon>
        <taxon>Platyrrhini</taxon>
        <taxon>Cebidae</taxon>
        <taxon>Callitrichinae</taxon>
        <taxon>Saguinus</taxon>
    </lineage>
</organism>
<dbReference type="InterPro" id="IPR027417">
    <property type="entry name" value="P-loop_NTPase"/>
</dbReference>
<dbReference type="InterPro" id="IPR039049">
    <property type="entry name" value="ELOB"/>
</dbReference>
<keyword evidence="3" id="KW-1185">Reference proteome</keyword>
<dbReference type="SMART" id="SM00213">
    <property type="entry name" value="UBQ"/>
    <property type="match status" value="1"/>
</dbReference>
<dbReference type="EMBL" id="JASSZA010000001">
    <property type="protein sequence ID" value="KAK2120504.1"/>
    <property type="molecule type" value="Genomic_DNA"/>
</dbReference>
<dbReference type="Pfam" id="PF00240">
    <property type="entry name" value="ubiquitin"/>
    <property type="match status" value="1"/>
</dbReference>
<dbReference type="PANTHER" id="PTHR13248:SF4">
    <property type="entry name" value="ELONGIN B"/>
    <property type="match status" value="1"/>
</dbReference>
<dbReference type="Gene3D" id="3.10.20.90">
    <property type="entry name" value="Phosphatidylinositol 3-kinase Catalytic Subunit, Chain A, domain 1"/>
    <property type="match status" value="1"/>
</dbReference>
<dbReference type="Proteomes" id="UP001266305">
    <property type="component" value="Unassembled WGS sequence"/>
</dbReference>
<dbReference type="InterPro" id="IPR000626">
    <property type="entry name" value="Ubiquitin-like_dom"/>
</dbReference>
<accession>A0ABQ9WHQ4</accession>
<protein>
    <recommendedName>
        <fullName evidence="1">Ubiquitin-like domain-containing protein</fullName>
    </recommendedName>
</protein>
<dbReference type="Gene3D" id="3.40.50.300">
    <property type="entry name" value="P-loop containing nucleotide triphosphate hydrolases"/>
    <property type="match status" value="1"/>
</dbReference>
<feature type="domain" description="Ubiquitin-like" evidence="1">
    <location>
        <begin position="1"/>
        <end position="64"/>
    </location>
</feature>
<evidence type="ECO:0000313" key="2">
    <source>
        <dbReference type="EMBL" id="KAK2120504.1"/>
    </source>
</evidence>
<name>A0ABQ9WHQ4_SAGOE</name>
<evidence type="ECO:0000259" key="1">
    <source>
        <dbReference type="PROSITE" id="PS50053"/>
    </source>
</evidence>
<dbReference type="PANTHER" id="PTHR13248">
    <property type="entry name" value="TRANSCRIPTION ELONGATION FACTOR B POLYPEPTIDE 2"/>
    <property type="match status" value="1"/>
</dbReference>
<dbReference type="InterPro" id="IPR041677">
    <property type="entry name" value="DNA2/NAM7_AAA_11"/>
</dbReference>
<dbReference type="SUPFAM" id="SSF54236">
    <property type="entry name" value="Ubiquitin-like"/>
    <property type="match status" value="1"/>
</dbReference>
<sequence>MFLMIWCHKTTIFRDTKESSTVFKLKHIIEGILKQPPDEHQLYKDDQFLDDGKTLGECGFTSQTAWTQAPTTVGLAFWADDTFEALYIKPFSSLPKLPDRMKPQDSGSIYLEECELAKQLYPKENDLVFLVPEIISEEKKDTEGNDMQDLHKYHCGYVHKFRRTSVMRNGKFECYLSIQTQENFLANLNQLVKCIVISSLVTTQRKLKALSLLGSRNQLARAVLNPNPMDFSTKDLLTTASERIIAYLRDFNEDQKKAIETAYAMVKHSPSVAKICLIHGPPGTGKSKTIVGLLYRLLTENQRKGHSDENSNAKIKQNRVLVCAPSNAAVDELMKKIILEFKEKCKDKKNPL</sequence>
<dbReference type="SUPFAM" id="SSF52540">
    <property type="entry name" value="P-loop containing nucleoside triphosphate hydrolases"/>
    <property type="match status" value="1"/>
</dbReference>